<dbReference type="EMBL" id="DUTP01000002">
    <property type="protein sequence ID" value="HHX99279.1"/>
    <property type="molecule type" value="Genomic_DNA"/>
</dbReference>
<keyword evidence="2" id="KW-0808">Transferase</keyword>
<evidence type="ECO:0000259" key="1">
    <source>
        <dbReference type="Pfam" id="PF00534"/>
    </source>
</evidence>
<sequence length="393" mass="45657">MYNLHNKFPKVAVVADQMTSFGGADREMYSMLKVFPDADIYTVLFYKEKYPTLKNKVYTSFVQKWVKVFGKKFHRHLKVLNPFAYEGFDLRGYDLVISISAGPAKSVITGVDQPHLAMVMTPPRSLWDNELNVRGSKLKWIYKPLSHILNTYLRVWDVSIAKRVDYWSANSKFIAQKIKKTYGVDARVIYPGVEEKYFKQLKETKEGERLIKDTKEKFFIPDDFVLVVSRLYDYKRVDWAIRSCIESGDNLVIVGEGPDRRYLDKVARGYKNIQFLGFIKDEEVQALYSMAKVLLFCGIEDFGLVPVEAMASGTPIFAYGYGGVLETVKKGVTGEFFINEEELVQLLKNYNKRGYNEKEIIEHAQTFNEKSFLINFTNYLKEIYEKERTRRQG</sequence>
<evidence type="ECO:0000313" key="3">
    <source>
        <dbReference type="Proteomes" id="UP000576550"/>
    </source>
</evidence>
<evidence type="ECO:0000313" key="2">
    <source>
        <dbReference type="EMBL" id="HHX99279.1"/>
    </source>
</evidence>
<dbReference type="Proteomes" id="UP000576550">
    <property type="component" value="Unassembled WGS sequence"/>
</dbReference>
<protein>
    <submittedName>
        <fullName evidence="2">Glycosyltransferase family 4 protein</fullName>
    </submittedName>
</protein>
<dbReference type="InterPro" id="IPR001296">
    <property type="entry name" value="Glyco_trans_1"/>
</dbReference>
<gene>
    <name evidence="2" type="ORF">GX533_01155</name>
</gene>
<organism evidence="2 3">
    <name type="scientific">Candidatus Dojkabacteria bacterium</name>
    <dbReference type="NCBI Taxonomy" id="2099670"/>
    <lineage>
        <taxon>Bacteria</taxon>
        <taxon>Candidatus Dojkabacteria</taxon>
    </lineage>
</organism>
<dbReference type="InterPro" id="IPR050194">
    <property type="entry name" value="Glycosyltransferase_grp1"/>
</dbReference>
<feature type="domain" description="Glycosyl transferase family 1" evidence="1">
    <location>
        <begin position="221"/>
        <end position="356"/>
    </location>
</feature>
<proteinExistence type="predicted"/>
<reference evidence="2 3" key="1">
    <citation type="journal article" date="2020" name="Biotechnol. Biofuels">
        <title>New insights from the biogas microbiome by comprehensive genome-resolved metagenomics of nearly 1600 species originating from multiple anaerobic digesters.</title>
        <authorList>
            <person name="Campanaro S."/>
            <person name="Treu L."/>
            <person name="Rodriguez-R L.M."/>
            <person name="Kovalovszki A."/>
            <person name="Ziels R.M."/>
            <person name="Maus I."/>
            <person name="Zhu X."/>
            <person name="Kougias P.G."/>
            <person name="Basile A."/>
            <person name="Luo G."/>
            <person name="Schluter A."/>
            <person name="Konstantinidis K.T."/>
            <person name="Angelidaki I."/>
        </authorList>
    </citation>
    <scope>NUCLEOTIDE SEQUENCE [LARGE SCALE GENOMIC DNA]</scope>
    <source>
        <strain evidence="2">AS05jafATM_89</strain>
    </source>
</reference>
<dbReference type="AlphaFoldDB" id="A0A832QBX9"/>
<accession>A0A832QBX9</accession>
<dbReference type="PANTHER" id="PTHR45947">
    <property type="entry name" value="SULFOQUINOVOSYL TRANSFERASE SQD2"/>
    <property type="match status" value="1"/>
</dbReference>
<comment type="caution">
    <text evidence="2">The sequence shown here is derived from an EMBL/GenBank/DDBJ whole genome shotgun (WGS) entry which is preliminary data.</text>
</comment>
<dbReference type="PANTHER" id="PTHR45947:SF3">
    <property type="entry name" value="SULFOQUINOVOSYL TRANSFERASE SQD2"/>
    <property type="match status" value="1"/>
</dbReference>
<dbReference type="Pfam" id="PF00534">
    <property type="entry name" value="Glycos_transf_1"/>
    <property type="match status" value="1"/>
</dbReference>
<dbReference type="Gene3D" id="3.40.50.2000">
    <property type="entry name" value="Glycogen Phosphorylase B"/>
    <property type="match status" value="2"/>
</dbReference>
<dbReference type="GO" id="GO:0016757">
    <property type="term" value="F:glycosyltransferase activity"/>
    <property type="evidence" value="ECO:0007669"/>
    <property type="project" value="InterPro"/>
</dbReference>
<dbReference type="SUPFAM" id="SSF53756">
    <property type="entry name" value="UDP-Glycosyltransferase/glycogen phosphorylase"/>
    <property type="match status" value="1"/>
</dbReference>
<name>A0A832QBX9_9BACT</name>